<dbReference type="InterPro" id="IPR001611">
    <property type="entry name" value="Leu-rich_rpt"/>
</dbReference>
<dbReference type="SUPFAM" id="SSF52058">
    <property type="entry name" value="L domain-like"/>
    <property type="match status" value="1"/>
</dbReference>
<dbReference type="Proteomes" id="UP000070412">
    <property type="component" value="Unassembled WGS sequence"/>
</dbReference>
<reference evidence="5" key="3">
    <citation type="submission" date="2022-06" db="UniProtKB">
        <authorList>
            <consortium name="EnsemblMetazoa"/>
        </authorList>
    </citation>
    <scope>IDENTIFICATION</scope>
</reference>
<keyword evidence="3" id="KW-1133">Transmembrane helix</keyword>
<protein>
    <submittedName>
        <fullName evidence="4">Connectin</fullName>
    </submittedName>
</protein>
<dbReference type="PROSITE" id="PS51450">
    <property type="entry name" value="LRR"/>
    <property type="match status" value="4"/>
</dbReference>
<evidence type="ECO:0000256" key="2">
    <source>
        <dbReference type="ARBA" id="ARBA00022737"/>
    </source>
</evidence>
<accession>A0A834R7X6</accession>
<gene>
    <name evidence="4" type="ORF">SSS_6521</name>
</gene>
<evidence type="ECO:0000313" key="5">
    <source>
        <dbReference type="EnsemblMetazoa" id="KAF7490371.1"/>
    </source>
</evidence>
<dbReference type="AlphaFoldDB" id="A0A834R7X6"/>
<proteinExistence type="predicted"/>
<evidence type="ECO:0000313" key="4">
    <source>
        <dbReference type="EMBL" id="KAF7490371.1"/>
    </source>
</evidence>
<evidence type="ECO:0000313" key="6">
    <source>
        <dbReference type="Proteomes" id="UP000070412"/>
    </source>
</evidence>
<dbReference type="SMART" id="SM00369">
    <property type="entry name" value="LRR_TYP"/>
    <property type="match status" value="8"/>
</dbReference>
<keyword evidence="1" id="KW-0433">Leucine-rich repeat</keyword>
<reference evidence="4" key="2">
    <citation type="submission" date="2020-01" db="EMBL/GenBank/DDBJ databases">
        <authorList>
            <person name="Korhonen P.K.K."/>
            <person name="Guangxu M.G."/>
            <person name="Wang T.W."/>
            <person name="Stroehlein A.J.S."/>
            <person name="Young N.D."/>
            <person name="Ang C.-S.A."/>
            <person name="Fernando D.W.F."/>
            <person name="Lu H.L."/>
            <person name="Taylor S.T."/>
            <person name="Ehtesham M.E.M."/>
            <person name="Najaraj S.H.N."/>
            <person name="Harsha G.H.G."/>
            <person name="Madugundu A.M."/>
            <person name="Renuse S.R."/>
            <person name="Holt D.H."/>
            <person name="Pandey A.P."/>
            <person name="Papenfuss A.P."/>
            <person name="Gasser R.B.G."/>
            <person name="Fischer K.F."/>
        </authorList>
    </citation>
    <scope>NUCLEOTIDE SEQUENCE</scope>
    <source>
        <strain evidence="4">SSS_KF_BRIS2020</strain>
    </source>
</reference>
<feature type="transmembrane region" description="Helical" evidence="3">
    <location>
        <begin position="480"/>
        <end position="501"/>
    </location>
</feature>
<dbReference type="PANTHER" id="PTHR24366">
    <property type="entry name" value="IG(IMMUNOGLOBULIN) AND LRR(LEUCINE RICH REPEAT) DOMAINS"/>
    <property type="match status" value="1"/>
</dbReference>
<dbReference type="Gene3D" id="3.80.10.10">
    <property type="entry name" value="Ribonuclease Inhibitor"/>
    <property type="match status" value="2"/>
</dbReference>
<name>A0A834R7X6_SARSC</name>
<keyword evidence="3" id="KW-0812">Transmembrane</keyword>
<keyword evidence="6" id="KW-1185">Reference proteome</keyword>
<dbReference type="SMART" id="SM00365">
    <property type="entry name" value="LRR_SD22"/>
    <property type="match status" value="4"/>
</dbReference>
<dbReference type="InterPro" id="IPR032675">
    <property type="entry name" value="LRR_dom_sf"/>
</dbReference>
<dbReference type="EMBL" id="WVUK01000062">
    <property type="protein sequence ID" value="KAF7490371.1"/>
    <property type="molecule type" value="Genomic_DNA"/>
</dbReference>
<sequence length="502" mass="58455">MLVIHLDHSAQQQQQHRKEALETCGNLNEKVYCTCDEYGTDINAACFILDRKTSPDDPLWLTFASQNRTKFLKLSSYDNIGLERFPFTLFRLKNIRTILQDVKLMDLNFVLLPTNAFSNMTKLREIEISLSPLMKIKPNAFNNLKNLEKVVLTKNNLTELPPMFNEVPNMKELYLEDNHIETIGENAFLALKSLAYLALGMNRIKEIKKDDFKGLSNLNILELGHNQLKHLPDHVFFHLRNLGVLDLSHNQIESIDEYAFSSMGKLQEIRLEHNRITQIGTQFSYLNNLMEVNLENNEIHSISEFSFNRPDEQRYVRLKINNNILYCDCRLFWLKEAFDLLKVMNHLYDSEKNFCFDRSNRLTNQSLYGFLMDPNTSIECTIPKPTNLPGDIKTIPVETVDSIDLDLDQIDQNLFDRNEFSHNQKDSRRKTVLDTDIDHHLNHQNNRLDEEVNGKISANDNINNQFDRSRSGQNGEKLKFSLPNILLLAICFSLMNLFMFLL</sequence>
<organism evidence="4">
    <name type="scientific">Sarcoptes scabiei</name>
    <name type="common">Itch mite</name>
    <name type="synonym">Acarus scabiei</name>
    <dbReference type="NCBI Taxonomy" id="52283"/>
    <lineage>
        <taxon>Eukaryota</taxon>
        <taxon>Metazoa</taxon>
        <taxon>Ecdysozoa</taxon>
        <taxon>Arthropoda</taxon>
        <taxon>Chelicerata</taxon>
        <taxon>Arachnida</taxon>
        <taxon>Acari</taxon>
        <taxon>Acariformes</taxon>
        <taxon>Sarcoptiformes</taxon>
        <taxon>Astigmata</taxon>
        <taxon>Psoroptidia</taxon>
        <taxon>Sarcoptoidea</taxon>
        <taxon>Sarcoptidae</taxon>
        <taxon>Sarcoptinae</taxon>
        <taxon>Sarcoptes</taxon>
    </lineage>
</organism>
<evidence type="ECO:0000256" key="1">
    <source>
        <dbReference type="ARBA" id="ARBA00022614"/>
    </source>
</evidence>
<dbReference type="OrthoDB" id="6515702at2759"/>
<keyword evidence="3" id="KW-0472">Membrane</keyword>
<dbReference type="FunFam" id="3.80.10.10:FF:001360">
    <property type="entry name" value="Uncharacterized protein"/>
    <property type="match status" value="1"/>
</dbReference>
<dbReference type="Pfam" id="PF13855">
    <property type="entry name" value="LRR_8"/>
    <property type="match status" value="2"/>
</dbReference>
<reference evidence="6" key="1">
    <citation type="journal article" date="2020" name="PLoS Negl. Trop. Dis.">
        <title>High-quality nuclear genome for Sarcoptes scabiei-A critical resource for a neglected parasite.</title>
        <authorList>
            <person name="Korhonen P.K."/>
            <person name="Gasser R.B."/>
            <person name="Ma G."/>
            <person name="Wang T."/>
            <person name="Stroehlein A.J."/>
            <person name="Young N.D."/>
            <person name="Ang C.S."/>
            <person name="Fernando D.D."/>
            <person name="Lu H.C."/>
            <person name="Taylor S."/>
            <person name="Reynolds S.L."/>
            <person name="Mofiz E."/>
            <person name="Najaraj S.H."/>
            <person name="Gowda H."/>
            <person name="Madugundu A."/>
            <person name="Renuse S."/>
            <person name="Holt D."/>
            <person name="Pandey A."/>
            <person name="Papenfuss A.T."/>
            <person name="Fischer K."/>
        </authorList>
    </citation>
    <scope>NUCLEOTIDE SEQUENCE [LARGE SCALE GENOMIC DNA]</scope>
</reference>
<evidence type="ECO:0000256" key="3">
    <source>
        <dbReference type="SAM" id="Phobius"/>
    </source>
</evidence>
<dbReference type="EnsemblMetazoa" id="SSS_6521s_mrna">
    <property type="protein sequence ID" value="KAF7490371.1"/>
    <property type="gene ID" value="SSS_6521"/>
</dbReference>
<dbReference type="InterPro" id="IPR003591">
    <property type="entry name" value="Leu-rich_rpt_typical-subtyp"/>
</dbReference>
<keyword evidence="2" id="KW-0677">Repeat</keyword>